<dbReference type="InterPro" id="IPR018376">
    <property type="entry name" value="Enoyl-CoA_hyd/isom_CS"/>
</dbReference>
<accession>A0AAU7CSQ8</accession>
<evidence type="ECO:0000256" key="2">
    <source>
        <dbReference type="RuleBase" id="RU003707"/>
    </source>
</evidence>
<dbReference type="Pfam" id="PF00378">
    <property type="entry name" value="ECH_1"/>
    <property type="match status" value="1"/>
</dbReference>
<dbReference type="InterPro" id="IPR051683">
    <property type="entry name" value="Enoyl-CoA_Hydratase/Isomerase"/>
</dbReference>
<dbReference type="RefSeq" id="WP_406700759.1">
    <property type="nucleotide sequence ID" value="NZ_CP155447.1"/>
</dbReference>
<dbReference type="EMBL" id="CP155447">
    <property type="protein sequence ID" value="XBH07922.1"/>
    <property type="molecule type" value="Genomic_DNA"/>
</dbReference>
<dbReference type="InterPro" id="IPR014748">
    <property type="entry name" value="Enoyl-CoA_hydra_C"/>
</dbReference>
<dbReference type="InterPro" id="IPR029045">
    <property type="entry name" value="ClpP/crotonase-like_dom_sf"/>
</dbReference>
<dbReference type="CDD" id="cd06558">
    <property type="entry name" value="crotonase-like"/>
    <property type="match status" value="1"/>
</dbReference>
<evidence type="ECO:0000256" key="1">
    <source>
        <dbReference type="ARBA" id="ARBA00005254"/>
    </source>
</evidence>
<comment type="similarity">
    <text evidence="1 2">Belongs to the enoyl-CoA hydratase/isomerase family.</text>
</comment>
<dbReference type="Gene3D" id="1.10.12.10">
    <property type="entry name" value="Lyase 2-enoyl-coa Hydratase, Chain A, domain 2"/>
    <property type="match status" value="1"/>
</dbReference>
<dbReference type="PROSITE" id="PS00166">
    <property type="entry name" value="ENOYL_COA_HYDRATASE"/>
    <property type="match status" value="1"/>
</dbReference>
<protein>
    <submittedName>
        <fullName evidence="3">Enoyl-CoA hydratase/isomerase family protein</fullName>
    </submittedName>
</protein>
<name>A0AAU7CSQ8_9BACT</name>
<evidence type="ECO:0000313" key="3">
    <source>
        <dbReference type="EMBL" id="XBH07922.1"/>
    </source>
</evidence>
<proteinExistence type="inferred from homology"/>
<dbReference type="AlphaFoldDB" id="A0AAU7CSQ8"/>
<reference evidence="3" key="1">
    <citation type="submission" date="2024-05" db="EMBL/GenBank/DDBJ databases">
        <title>Planctomycetes of the genus Singulisphaera possess chitinolytic capabilities.</title>
        <authorList>
            <person name="Ivanova A."/>
        </authorList>
    </citation>
    <scope>NUCLEOTIDE SEQUENCE</scope>
    <source>
        <strain evidence="3">Ch08T</strain>
    </source>
</reference>
<dbReference type="SUPFAM" id="SSF52096">
    <property type="entry name" value="ClpP/crotonase"/>
    <property type="match status" value="1"/>
</dbReference>
<organism evidence="3">
    <name type="scientific">Singulisphaera sp. Ch08</name>
    <dbReference type="NCBI Taxonomy" id="3120278"/>
    <lineage>
        <taxon>Bacteria</taxon>
        <taxon>Pseudomonadati</taxon>
        <taxon>Planctomycetota</taxon>
        <taxon>Planctomycetia</taxon>
        <taxon>Isosphaerales</taxon>
        <taxon>Isosphaeraceae</taxon>
        <taxon>Singulisphaera</taxon>
    </lineage>
</organism>
<dbReference type="PANTHER" id="PTHR42964:SF1">
    <property type="entry name" value="POLYKETIDE BIOSYNTHESIS ENOYL-COA HYDRATASE PKSH-RELATED"/>
    <property type="match status" value="1"/>
</dbReference>
<sequence length="268" mass="28957">MHESMILRNDQGPVVILTLNRPQRRNALSRDLVAELSDHLTKIEAEHGARAVVLTGADPVFCAGMDLKESILSGETEESEKQAIADVQGIADLVDQLHHLSKPTIAALNGDALAGGAGLAVACDFIIAAEHVRIGYPEVRRGLVAAVVMYDLVRQVGERRARSLLLTGEPISAAEAERWGLFNRVVDRGSCLTQAVELGASLLASAPRAVATTKRLLDEVNGRPANLRGPAAVTAAVRVSEEAEEGMRAFIHKRQPVWNWCRDRVAEE</sequence>
<dbReference type="InterPro" id="IPR001753">
    <property type="entry name" value="Enoyl-CoA_hydra/iso"/>
</dbReference>
<gene>
    <name evidence="3" type="ORF">V5E97_18385</name>
</gene>
<dbReference type="Gene3D" id="3.90.226.10">
    <property type="entry name" value="2-enoyl-CoA Hydratase, Chain A, domain 1"/>
    <property type="match status" value="1"/>
</dbReference>
<dbReference type="GO" id="GO:0003824">
    <property type="term" value="F:catalytic activity"/>
    <property type="evidence" value="ECO:0007669"/>
    <property type="project" value="InterPro"/>
</dbReference>
<dbReference type="PANTHER" id="PTHR42964">
    <property type="entry name" value="ENOYL-COA HYDRATASE"/>
    <property type="match status" value="1"/>
</dbReference>